<reference evidence="1" key="1">
    <citation type="submission" date="2014-11" db="EMBL/GenBank/DDBJ databases">
        <authorList>
            <person name="Amaro Gonzalez C."/>
        </authorList>
    </citation>
    <scope>NUCLEOTIDE SEQUENCE</scope>
</reference>
<dbReference type="EMBL" id="GBXM01032936">
    <property type="protein sequence ID" value="JAH75641.1"/>
    <property type="molecule type" value="Transcribed_RNA"/>
</dbReference>
<name>A0A0E9VC97_ANGAN</name>
<proteinExistence type="predicted"/>
<protein>
    <submittedName>
        <fullName evidence="1">Uncharacterized protein</fullName>
    </submittedName>
</protein>
<accession>A0A0E9VC97</accession>
<organism evidence="1">
    <name type="scientific">Anguilla anguilla</name>
    <name type="common">European freshwater eel</name>
    <name type="synonym">Muraena anguilla</name>
    <dbReference type="NCBI Taxonomy" id="7936"/>
    <lineage>
        <taxon>Eukaryota</taxon>
        <taxon>Metazoa</taxon>
        <taxon>Chordata</taxon>
        <taxon>Craniata</taxon>
        <taxon>Vertebrata</taxon>
        <taxon>Euteleostomi</taxon>
        <taxon>Actinopterygii</taxon>
        <taxon>Neopterygii</taxon>
        <taxon>Teleostei</taxon>
        <taxon>Anguilliformes</taxon>
        <taxon>Anguillidae</taxon>
        <taxon>Anguilla</taxon>
    </lineage>
</organism>
<evidence type="ECO:0000313" key="1">
    <source>
        <dbReference type="EMBL" id="JAH75641.1"/>
    </source>
</evidence>
<dbReference type="AlphaFoldDB" id="A0A0E9VC97"/>
<sequence length="17" mass="1975">MKSNHGECERSNQQLIT</sequence>
<reference evidence="1" key="2">
    <citation type="journal article" date="2015" name="Fish Shellfish Immunol.">
        <title>Early steps in the European eel (Anguilla anguilla)-Vibrio vulnificus interaction in the gills: Role of the RtxA13 toxin.</title>
        <authorList>
            <person name="Callol A."/>
            <person name="Pajuelo D."/>
            <person name="Ebbesson L."/>
            <person name="Teles M."/>
            <person name="MacKenzie S."/>
            <person name="Amaro C."/>
        </authorList>
    </citation>
    <scope>NUCLEOTIDE SEQUENCE</scope>
</reference>